<evidence type="ECO:0000256" key="1">
    <source>
        <dbReference type="SAM" id="MobiDB-lite"/>
    </source>
</evidence>
<organism evidence="2">
    <name type="scientific">viral metagenome</name>
    <dbReference type="NCBI Taxonomy" id="1070528"/>
    <lineage>
        <taxon>unclassified sequences</taxon>
        <taxon>metagenomes</taxon>
        <taxon>organismal metagenomes</taxon>
    </lineage>
</organism>
<dbReference type="EMBL" id="MT141510">
    <property type="protein sequence ID" value="QJA64001.1"/>
    <property type="molecule type" value="Genomic_DNA"/>
</dbReference>
<protein>
    <recommendedName>
        <fullName evidence="3">Portal protein</fullName>
    </recommendedName>
</protein>
<gene>
    <name evidence="2" type="ORF">MM415B00562_0035</name>
</gene>
<proteinExistence type="predicted"/>
<sequence length="594" mass="66005">MASFDNIGEIRNAIKSFRNDTTFLAMKSRWEKDFSLYRLKQYDAGTGYYSYTSNSPRVYADKIIALLVGSKLIVRVPLETLTDPEREIASNIERFSYGVMRINDERLSMIPDMPNLRQMMSWYACLRGAFAIKAHIYKNEKGETIPSIDIWDIYSTAYGEKEDGLAWAARTHKITKKRAKEAYGVDVGSNTVEIYEYYDEDNYGVFIGDKWVVDRQPHNVGYCPVSIIRVGSTPPMWQDDYSETTAHIGESVFSANRWIYPLLNKTLSDHLTLVRRGVKTPLASYTHDGQPAVEQDIYQVEKGGIISLRTGEKIEPILQPTMPADTGALVNIIFGEIQRGGLSHTTYGELGFRLSGFAINQLQQSIQSVLEPCLTAVEKAYERASMWMLGQYAGSNFPPMKIRGRTSRGEAFGFPKAVYINPSDIPGDWAPEFKLDPILPQDDAQRYQLAGMAGQGDIPLLSRQSRREMVGVQDPDLEEEKVNQEWAVSLAIPRLYEAYLAALNDERPDKAENIRAELRRLLGQLGAPNQAPGAPQGQPGTNLSPLEQAALENEGVGAPSGKTGLPSSTYPSEMSGGMPGGALNAKLPAEGEEV</sequence>
<evidence type="ECO:0008006" key="3">
    <source>
        <dbReference type="Google" id="ProtNLM"/>
    </source>
</evidence>
<accession>A0A6M3J4D6</accession>
<name>A0A6M3J4D6_9ZZZZ</name>
<dbReference type="AlphaFoldDB" id="A0A6M3J4D6"/>
<evidence type="ECO:0000313" key="2">
    <source>
        <dbReference type="EMBL" id="QJA64001.1"/>
    </source>
</evidence>
<reference evidence="2" key="1">
    <citation type="submission" date="2020-03" db="EMBL/GenBank/DDBJ databases">
        <title>The deep terrestrial virosphere.</title>
        <authorList>
            <person name="Holmfeldt K."/>
            <person name="Nilsson E."/>
            <person name="Simone D."/>
            <person name="Lopez-Fernandez M."/>
            <person name="Wu X."/>
            <person name="de Brujin I."/>
            <person name="Lundin D."/>
            <person name="Andersson A."/>
            <person name="Bertilsson S."/>
            <person name="Dopson M."/>
        </authorList>
    </citation>
    <scope>NUCLEOTIDE SEQUENCE</scope>
    <source>
        <strain evidence="2">MM415B00562</strain>
    </source>
</reference>
<feature type="compositionally biased region" description="Low complexity" evidence="1">
    <location>
        <begin position="526"/>
        <end position="540"/>
    </location>
</feature>
<feature type="region of interest" description="Disordered" evidence="1">
    <location>
        <begin position="526"/>
        <end position="594"/>
    </location>
</feature>